<reference evidence="4" key="1">
    <citation type="journal article" date="2019" name="Int. J. Syst. Evol. Microbiol.">
        <title>The Global Catalogue of Microorganisms (GCM) 10K type strain sequencing project: providing services to taxonomists for standard genome sequencing and annotation.</title>
        <authorList>
            <consortium name="The Broad Institute Genomics Platform"/>
            <consortium name="The Broad Institute Genome Sequencing Center for Infectious Disease"/>
            <person name="Wu L."/>
            <person name="Ma J."/>
        </authorList>
    </citation>
    <scope>NUCLEOTIDE SEQUENCE [LARGE SCALE GENOMIC DNA]</scope>
    <source>
        <strain evidence="4">CGMCC 1.15795</strain>
    </source>
</reference>
<organism evidence="3 4">
    <name type="scientific">Hymenobacter bucti</name>
    <dbReference type="NCBI Taxonomy" id="1844114"/>
    <lineage>
        <taxon>Bacteria</taxon>
        <taxon>Pseudomonadati</taxon>
        <taxon>Bacteroidota</taxon>
        <taxon>Cytophagia</taxon>
        <taxon>Cytophagales</taxon>
        <taxon>Hymenobacteraceae</taxon>
        <taxon>Hymenobacter</taxon>
    </lineage>
</organism>
<evidence type="ECO:0000313" key="3">
    <source>
        <dbReference type="EMBL" id="MFD1870934.1"/>
    </source>
</evidence>
<feature type="signal peptide" evidence="1">
    <location>
        <begin position="1"/>
        <end position="17"/>
    </location>
</feature>
<evidence type="ECO:0000313" key="4">
    <source>
        <dbReference type="Proteomes" id="UP001597197"/>
    </source>
</evidence>
<feature type="chain" id="PRO_5045615519" evidence="1">
    <location>
        <begin position="18"/>
        <end position="204"/>
    </location>
</feature>
<comment type="caution">
    <text evidence="3">The sequence shown here is derived from an EMBL/GenBank/DDBJ whole genome shotgun (WGS) entry which is preliminary data.</text>
</comment>
<protein>
    <submittedName>
        <fullName evidence="3">DUF4142 domain-containing protein</fullName>
    </submittedName>
</protein>
<proteinExistence type="predicted"/>
<evidence type="ECO:0000259" key="2">
    <source>
        <dbReference type="Pfam" id="PF13628"/>
    </source>
</evidence>
<dbReference type="EMBL" id="JBHUFD010000001">
    <property type="protein sequence ID" value="MFD1870934.1"/>
    <property type="molecule type" value="Genomic_DNA"/>
</dbReference>
<dbReference type="RefSeq" id="WP_382319406.1">
    <property type="nucleotide sequence ID" value="NZ_JBHUIA010000001.1"/>
</dbReference>
<dbReference type="InterPro" id="IPR025419">
    <property type="entry name" value="DUF4142"/>
</dbReference>
<accession>A0ABW4QN32</accession>
<dbReference type="InterPro" id="IPR012347">
    <property type="entry name" value="Ferritin-like"/>
</dbReference>
<feature type="domain" description="DUF4142" evidence="2">
    <location>
        <begin position="62"/>
        <end position="196"/>
    </location>
</feature>
<gene>
    <name evidence="3" type="ORF">ACFSDX_00740</name>
</gene>
<sequence>MKQAFIMLLGTAVLLSAAGCSSKPDSVEQAQATNNAKEGITNADTVVTTAKGVSGEQRPAFDSQFMTKAASGGLLEVQLGQQVAQKATTPDAKQFAQQMVTDHTKANNELKALAAQKNITLPTTLGEDQQKVYDEVLAEKGADLDKKYVSAMLTDHQEDIKEFQGAVTQSSDTDIRAFAQKTLPVLQMHLGMLQKMQPVIEAKK</sequence>
<dbReference type="Proteomes" id="UP001597197">
    <property type="component" value="Unassembled WGS sequence"/>
</dbReference>
<dbReference type="PROSITE" id="PS51257">
    <property type="entry name" value="PROKAR_LIPOPROTEIN"/>
    <property type="match status" value="1"/>
</dbReference>
<evidence type="ECO:0000256" key="1">
    <source>
        <dbReference type="SAM" id="SignalP"/>
    </source>
</evidence>
<dbReference type="PANTHER" id="PTHR38593">
    <property type="entry name" value="BLR2558 PROTEIN"/>
    <property type="match status" value="1"/>
</dbReference>
<keyword evidence="1" id="KW-0732">Signal</keyword>
<dbReference type="Gene3D" id="1.20.1260.10">
    <property type="match status" value="1"/>
</dbReference>
<dbReference type="PANTHER" id="PTHR38593:SF1">
    <property type="entry name" value="BLR2558 PROTEIN"/>
    <property type="match status" value="1"/>
</dbReference>
<keyword evidence="4" id="KW-1185">Reference proteome</keyword>
<dbReference type="Pfam" id="PF13628">
    <property type="entry name" value="DUF4142"/>
    <property type="match status" value="1"/>
</dbReference>
<name>A0ABW4QN32_9BACT</name>